<dbReference type="Proteomes" id="UP001157161">
    <property type="component" value="Unassembled WGS sequence"/>
</dbReference>
<evidence type="ECO:0000256" key="4">
    <source>
        <dbReference type="ARBA" id="ARBA00022840"/>
    </source>
</evidence>
<accession>A0AA37XEY8</accession>
<keyword evidence="4" id="KW-0067">ATP-binding</keyword>
<dbReference type="GO" id="GO:0051301">
    <property type="term" value="P:cell division"/>
    <property type="evidence" value="ECO:0007669"/>
    <property type="project" value="UniProtKB-KW"/>
</dbReference>
<dbReference type="InterPro" id="IPR051046">
    <property type="entry name" value="MurCDEF_CellWall_CoF430Synth"/>
</dbReference>
<dbReference type="EMBL" id="BSUM01000001">
    <property type="protein sequence ID" value="GMA31725.1"/>
    <property type="molecule type" value="Genomic_DNA"/>
</dbReference>
<feature type="domain" description="Mur ligase N-terminal catalytic" evidence="7">
    <location>
        <begin position="30"/>
        <end position="99"/>
    </location>
</feature>
<dbReference type="InterPro" id="IPR013221">
    <property type="entry name" value="Mur_ligase_cen"/>
</dbReference>
<dbReference type="PANTHER" id="PTHR43024">
    <property type="entry name" value="UDP-N-ACETYLMURAMOYL-TRIPEPTIDE--D-ALANYL-D-ALANINE LIGASE"/>
    <property type="match status" value="1"/>
</dbReference>
<protein>
    <recommendedName>
        <fullName evidence="11">UDP-N-acetylmuramoyl-tripeptide--D-alanyl-D-alanine ligase</fullName>
    </recommendedName>
</protein>
<keyword evidence="1" id="KW-0436">Ligase</keyword>
<feature type="compositionally biased region" description="Low complexity" evidence="6">
    <location>
        <begin position="286"/>
        <end position="301"/>
    </location>
</feature>
<keyword evidence="3" id="KW-0547">Nucleotide-binding</keyword>
<dbReference type="Pfam" id="PF08245">
    <property type="entry name" value="Mur_ligase_M"/>
    <property type="match status" value="1"/>
</dbReference>
<keyword evidence="2" id="KW-0132">Cell division</keyword>
<sequence length="301" mass="30575">MIALRAREVADLVGGTLRGVPDDAVVDGAVVTDSREVEPGSLFVAIRGEQVDGHAFAARAVAAGAALVLAEHPLTDDDGRELPVVVVPDPTAALGALARGVLRRLRERAGSPLRVVAMTGSVGKTTTKDLLASIFAADGPTVAPVRSFNNEVGLPVTVLRCTQETTTLVLEMGASGPGHIDYLTDIAPPDVAAVLVVGTAHLGGFGGVDGVARAKSEIVTGLAPGGTAVLNADDPRVAAMAALAPRTVTFGREGRPTSSRATCGRRTARAPRSASSTGVACPTAGPSWRPTSRSPSWASTT</sequence>
<reference evidence="9" key="1">
    <citation type="journal article" date="2014" name="Int. J. Syst. Evol. Microbiol.">
        <title>Complete genome sequence of Corynebacterium casei LMG S-19264T (=DSM 44701T), isolated from a smear-ripened cheese.</title>
        <authorList>
            <consortium name="US DOE Joint Genome Institute (JGI-PGF)"/>
            <person name="Walter F."/>
            <person name="Albersmeier A."/>
            <person name="Kalinowski J."/>
            <person name="Ruckert C."/>
        </authorList>
    </citation>
    <scope>NUCLEOTIDE SEQUENCE</scope>
    <source>
        <strain evidence="9">NBRC 112290</strain>
    </source>
</reference>
<dbReference type="GO" id="GO:0005524">
    <property type="term" value="F:ATP binding"/>
    <property type="evidence" value="ECO:0007669"/>
    <property type="project" value="UniProtKB-KW"/>
</dbReference>
<dbReference type="RefSeq" id="WP_348525542.1">
    <property type="nucleotide sequence ID" value="NZ_BSUM01000001.1"/>
</dbReference>
<keyword evidence="5" id="KW-0131">Cell cycle</keyword>
<evidence type="ECO:0000256" key="3">
    <source>
        <dbReference type="ARBA" id="ARBA00022741"/>
    </source>
</evidence>
<dbReference type="AlphaFoldDB" id="A0AA37XEY8"/>
<evidence type="ECO:0000256" key="1">
    <source>
        <dbReference type="ARBA" id="ARBA00022598"/>
    </source>
</evidence>
<evidence type="ECO:0000259" key="8">
    <source>
        <dbReference type="Pfam" id="PF08245"/>
    </source>
</evidence>
<dbReference type="Pfam" id="PF01225">
    <property type="entry name" value="Mur_ligase"/>
    <property type="match status" value="1"/>
</dbReference>
<reference evidence="9" key="2">
    <citation type="submission" date="2023-02" db="EMBL/GenBank/DDBJ databases">
        <authorList>
            <person name="Sun Q."/>
            <person name="Mori K."/>
        </authorList>
    </citation>
    <scope>NUCLEOTIDE SEQUENCE</scope>
    <source>
        <strain evidence="9">NBRC 112290</strain>
    </source>
</reference>
<proteinExistence type="predicted"/>
<gene>
    <name evidence="9" type="ORF">GCM10025875_17170</name>
</gene>
<dbReference type="Gene3D" id="3.40.1190.10">
    <property type="entry name" value="Mur-like, catalytic domain"/>
    <property type="match status" value="1"/>
</dbReference>
<evidence type="ECO:0000256" key="5">
    <source>
        <dbReference type="ARBA" id="ARBA00023306"/>
    </source>
</evidence>
<dbReference type="InterPro" id="IPR000713">
    <property type="entry name" value="Mur_ligase_N"/>
</dbReference>
<comment type="caution">
    <text evidence="9">The sequence shown here is derived from an EMBL/GenBank/DDBJ whole genome shotgun (WGS) entry which is preliminary data.</text>
</comment>
<evidence type="ECO:0008006" key="11">
    <source>
        <dbReference type="Google" id="ProtNLM"/>
    </source>
</evidence>
<evidence type="ECO:0000313" key="10">
    <source>
        <dbReference type="Proteomes" id="UP001157161"/>
    </source>
</evidence>
<evidence type="ECO:0000313" key="9">
    <source>
        <dbReference type="EMBL" id="GMA31725.1"/>
    </source>
</evidence>
<dbReference type="InterPro" id="IPR035911">
    <property type="entry name" value="MurE/MurF_N"/>
</dbReference>
<dbReference type="SUPFAM" id="SSF63418">
    <property type="entry name" value="MurE/MurF N-terminal domain"/>
    <property type="match status" value="1"/>
</dbReference>
<feature type="domain" description="Mur ligase central" evidence="8">
    <location>
        <begin position="119"/>
        <end position="256"/>
    </location>
</feature>
<keyword evidence="10" id="KW-1185">Reference proteome</keyword>
<dbReference type="PANTHER" id="PTHR43024:SF1">
    <property type="entry name" value="UDP-N-ACETYLMURAMOYL-TRIPEPTIDE--D-ALANYL-D-ALANINE LIGASE"/>
    <property type="match status" value="1"/>
</dbReference>
<dbReference type="InterPro" id="IPR036565">
    <property type="entry name" value="Mur-like_cat_sf"/>
</dbReference>
<name>A0AA37XEY8_9MICO</name>
<feature type="region of interest" description="Disordered" evidence="6">
    <location>
        <begin position="250"/>
        <end position="301"/>
    </location>
</feature>
<dbReference type="SUPFAM" id="SSF53623">
    <property type="entry name" value="MurD-like peptide ligases, catalytic domain"/>
    <property type="match status" value="1"/>
</dbReference>
<organism evidence="9 10">
    <name type="scientific">Litorihabitans aurantiacus</name>
    <dbReference type="NCBI Taxonomy" id="1930061"/>
    <lineage>
        <taxon>Bacteria</taxon>
        <taxon>Bacillati</taxon>
        <taxon>Actinomycetota</taxon>
        <taxon>Actinomycetes</taxon>
        <taxon>Micrococcales</taxon>
        <taxon>Beutenbergiaceae</taxon>
        <taxon>Litorihabitans</taxon>
    </lineage>
</organism>
<evidence type="ECO:0000256" key="2">
    <source>
        <dbReference type="ARBA" id="ARBA00022618"/>
    </source>
</evidence>
<dbReference type="Gene3D" id="3.40.1390.10">
    <property type="entry name" value="MurE/MurF, N-terminal domain"/>
    <property type="match status" value="1"/>
</dbReference>
<dbReference type="GO" id="GO:0016881">
    <property type="term" value="F:acid-amino acid ligase activity"/>
    <property type="evidence" value="ECO:0007669"/>
    <property type="project" value="InterPro"/>
</dbReference>
<evidence type="ECO:0000256" key="6">
    <source>
        <dbReference type="SAM" id="MobiDB-lite"/>
    </source>
</evidence>
<evidence type="ECO:0000259" key="7">
    <source>
        <dbReference type="Pfam" id="PF01225"/>
    </source>
</evidence>